<dbReference type="Proteomes" id="UP001596110">
    <property type="component" value="Unassembled WGS sequence"/>
</dbReference>
<proteinExistence type="predicted"/>
<dbReference type="RefSeq" id="WP_156806258.1">
    <property type="nucleotide sequence ID" value="NZ_JBHSOJ010000023.1"/>
</dbReference>
<evidence type="ECO:0000313" key="1">
    <source>
        <dbReference type="EMBL" id="MFC5631718.1"/>
    </source>
</evidence>
<evidence type="ECO:0008006" key="3">
    <source>
        <dbReference type="Google" id="ProtNLM"/>
    </source>
</evidence>
<gene>
    <name evidence="1" type="ORF">ACFPQ3_09125</name>
</gene>
<keyword evidence="2" id="KW-1185">Reference proteome</keyword>
<comment type="caution">
    <text evidence="1">The sequence shown here is derived from an EMBL/GenBank/DDBJ whole genome shotgun (WGS) entry which is preliminary data.</text>
</comment>
<name>A0ABW0UFI4_9STRE</name>
<evidence type="ECO:0000313" key="2">
    <source>
        <dbReference type="Proteomes" id="UP001596110"/>
    </source>
</evidence>
<sequence>MKNLVCTYCGGTEMVRGVQTGYASITKIKGWRGQSLYYDICANCGTVVRSFVENPEKLR</sequence>
<dbReference type="EMBL" id="JBHSOJ010000023">
    <property type="protein sequence ID" value="MFC5631718.1"/>
    <property type="molecule type" value="Genomic_DNA"/>
</dbReference>
<accession>A0ABW0UFI4</accession>
<organism evidence="1 2">
    <name type="scientific">Streptococcus caledonicus</name>
    <dbReference type="NCBI Taxonomy" id="2614158"/>
    <lineage>
        <taxon>Bacteria</taxon>
        <taxon>Bacillati</taxon>
        <taxon>Bacillota</taxon>
        <taxon>Bacilli</taxon>
        <taxon>Lactobacillales</taxon>
        <taxon>Streptococcaceae</taxon>
        <taxon>Streptococcus</taxon>
    </lineage>
</organism>
<protein>
    <recommendedName>
        <fullName evidence="3">Transcription initiation factor TFIIIB</fullName>
    </recommendedName>
</protein>
<reference evidence="2" key="1">
    <citation type="journal article" date="2019" name="Int. J. Syst. Evol. Microbiol.">
        <title>The Global Catalogue of Microorganisms (GCM) 10K type strain sequencing project: providing services to taxonomists for standard genome sequencing and annotation.</title>
        <authorList>
            <consortium name="The Broad Institute Genomics Platform"/>
            <consortium name="The Broad Institute Genome Sequencing Center for Infectious Disease"/>
            <person name="Wu L."/>
            <person name="Ma J."/>
        </authorList>
    </citation>
    <scope>NUCLEOTIDE SEQUENCE [LARGE SCALE GENOMIC DNA]</scope>
    <source>
        <strain evidence="2">DT43</strain>
    </source>
</reference>